<reference evidence="2" key="1">
    <citation type="submission" date="2014-09" db="EMBL/GenBank/DDBJ databases">
        <authorList>
            <person name="Magalhaes I.L.F."/>
            <person name="Oliveira U."/>
            <person name="Santos F.R."/>
            <person name="Vidigal T.H.D.A."/>
            <person name="Brescovit A.D."/>
            <person name="Santos A.J."/>
        </authorList>
    </citation>
    <scope>NUCLEOTIDE SEQUENCE</scope>
    <source>
        <tissue evidence="2">Shoot tissue taken approximately 20 cm above the soil surface</tissue>
    </source>
</reference>
<feature type="compositionally biased region" description="Basic and acidic residues" evidence="1">
    <location>
        <begin position="1"/>
        <end position="10"/>
    </location>
</feature>
<feature type="region of interest" description="Disordered" evidence="1">
    <location>
        <begin position="1"/>
        <end position="23"/>
    </location>
</feature>
<proteinExistence type="predicted"/>
<dbReference type="EMBL" id="GBRH01264577">
    <property type="protein sequence ID" value="JAD33318.1"/>
    <property type="molecule type" value="Transcribed_RNA"/>
</dbReference>
<reference evidence="2" key="2">
    <citation type="journal article" date="2015" name="Data Brief">
        <title>Shoot transcriptome of the giant reed, Arundo donax.</title>
        <authorList>
            <person name="Barrero R.A."/>
            <person name="Guerrero F.D."/>
            <person name="Moolhuijzen P."/>
            <person name="Goolsby J.A."/>
            <person name="Tidwell J."/>
            <person name="Bellgard S.E."/>
            <person name="Bellgard M.I."/>
        </authorList>
    </citation>
    <scope>NUCLEOTIDE SEQUENCE</scope>
    <source>
        <tissue evidence="2">Shoot tissue taken approximately 20 cm above the soil surface</tissue>
    </source>
</reference>
<dbReference type="AlphaFoldDB" id="A0A0A8Z6L6"/>
<evidence type="ECO:0000256" key="1">
    <source>
        <dbReference type="SAM" id="MobiDB-lite"/>
    </source>
</evidence>
<accession>A0A0A8Z6L6</accession>
<sequence length="23" mass="2742">MSMPHLHNDFMLETGRNMKKLNP</sequence>
<name>A0A0A8Z6L6_ARUDO</name>
<protein>
    <submittedName>
        <fullName evidence="2">Uncharacterized protein</fullName>
    </submittedName>
</protein>
<evidence type="ECO:0000313" key="2">
    <source>
        <dbReference type="EMBL" id="JAD33318.1"/>
    </source>
</evidence>
<organism evidence="2">
    <name type="scientific">Arundo donax</name>
    <name type="common">Giant reed</name>
    <name type="synonym">Donax arundinaceus</name>
    <dbReference type="NCBI Taxonomy" id="35708"/>
    <lineage>
        <taxon>Eukaryota</taxon>
        <taxon>Viridiplantae</taxon>
        <taxon>Streptophyta</taxon>
        <taxon>Embryophyta</taxon>
        <taxon>Tracheophyta</taxon>
        <taxon>Spermatophyta</taxon>
        <taxon>Magnoliopsida</taxon>
        <taxon>Liliopsida</taxon>
        <taxon>Poales</taxon>
        <taxon>Poaceae</taxon>
        <taxon>PACMAD clade</taxon>
        <taxon>Arundinoideae</taxon>
        <taxon>Arundineae</taxon>
        <taxon>Arundo</taxon>
    </lineage>
</organism>